<comment type="function">
    <text evidence="1">Involved in the partitioning of the mitochondrial organelle and mitochondrial DNA (mtDNA) inheritance.</text>
</comment>
<comment type="subcellular location">
    <subcellularLocation>
        <location evidence="2">Mitochondrion</location>
    </subcellularLocation>
</comment>
<dbReference type="PANTHER" id="PTHR13391">
    <property type="entry name" value="MITOCHONDRIAL DISTRIBUTION REGULATOR MISATO"/>
    <property type="match status" value="1"/>
</dbReference>
<organism evidence="7 8">
    <name type="scientific">Rhizopus microsporus ATCC 52813</name>
    <dbReference type="NCBI Taxonomy" id="1340429"/>
    <lineage>
        <taxon>Eukaryota</taxon>
        <taxon>Fungi</taxon>
        <taxon>Fungi incertae sedis</taxon>
        <taxon>Mucoromycota</taxon>
        <taxon>Mucoromycotina</taxon>
        <taxon>Mucoromycetes</taxon>
        <taxon>Mucorales</taxon>
        <taxon>Mucorineae</taxon>
        <taxon>Rhizopodaceae</taxon>
        <taxon>Rhizopus</taxon>
    </lineage>
</organism>
<dbReference type="Proteomes" id="UP000242254">
    <property type="component" value="Unassembled WGS sequence"/>
</dbReference>
<evidence type="ECO:0000256" key="3">
    <source>
        <dbReference type="ARBA" id="ARBA00008507"/>
    </source>
</evidence>
<dbReference type="InterPro" id="IPR036525">
    <property type="entry name" value="Tubulin/FtsZ_GTPase_sf"/>
</dbReference>
<evidence type="ECO:0000313" key="8">
    <source>
        <dbReference type="Proteomes" id="UP000242254"/>
    </source>
</evidence>
<feature type="domain" description="DML1/Misato tubulin" evidence="6">
    <location>
        <begin position="133"/>
        <end position="320"/>
    </location>
</feature>
<dbReference type="STRING" id="1340429.A0A2G4SYL5"/>
<dbReference type="Gene3D" id="3.40.50.1440">
    <property type="entry name" value="Tubulin/FtsZ, GTPase domain"/>
    <property type="match status" value="1"/>
</dbReference>
<dbReference type="InterPro" id="IPR029209">
    <property type="entry name" value="DML1/Misato_tubulin"/>
</dbReference>
<sequence>MREIITLQLGSLSNYVGTHFWNAQEEYFDYTGNNTEKTNEINHDVLYRAGESANGIMTYTPRTLIYNLKGNFGSYQKYNKLFEPNGADINHTWDQGMTRIDRPIPKNKYQQELDRLDVDSEYQMDLDAIEQLESTVYNWSDFNRIYYHPRSMNAISTHQADDVVNPFDNYTIGKDAYVENEKEMSVFDDNFRLFAEECDYLQGFQILTDIDDAFGGFTEGLIHDIRDEFAKIPVLTYGLSDSCLHYRNDRMKQKVALNRALSMTRLGELSSIYVPIYTPTRTSLQKSHLQSDLVFNEYSRYHTSAIIAAAIETNSLPFRLKKNAATLAESVSRLTYVRNTKLATLSVTLPLLKEKKGPLSLLDYESNIDKEDIYSQTTIVRGSEQYAFPDLTNPLVANYHVETMLPLPESYPRLFPSQ</sequence>
<dbReference type="PROSITE" id="PS00228">
    <property type="entry name" value="TUBULIN_B_AUTOREG"/>
    <property type="match status" value="1"/>
</dbReference>
<keyword evidence="8" id="KW-1185">Reference proteome</keyword>
<evidence type="ECO:0000256" key="4">
    <source>
        <dbReference type="ARBA" id="ARBA00023128"/>
    </source>
</evidence>
<dbReference type="GO" id="GO:0005739">
    <property type="term" value="C:mitochondrion"/>
    <property type="evidence" value="ECO:0007669"/>
    <property type="project" value="UniProtKB-SubCell"/>
</dbReference>
<dbReference type="Pfam" id="PF14881">
    <property type="entry name" value="Tubulin_3"/>
    <property type="match status" value="1"/>
</dbReference>
<gene>
    <name evidence="7" type="ORF">RHIMIDRAFT_110956</name>
</gene>
<dbReference type="InterPro" id="IPR019605">
    <property type="entry name" value="Misato_II_tubulin-like"/>
</dbReference>
<evidence type="ECO:0000256" key="1">
    <source>
        <dbReference type="ARBA" id="ARBA00003757"/>
    </source>
</evidence>
<dbReference type="InterPro" id="IPR049942">
    <property type="entry name" value="DML1/Misato"/>
</dbReference>
<evidence type="ECO:0000313" key="7">
    <source>
        <dbReference type="EMBL" id="PHZ13845.1"/>
    </source>
</evidence>
<dbReference type="InterPro" id="IPR013838">
    <property type="entry name" value="Beta-tubulin_BS"/>
</dbReference>
<evidence type="ECO:0000256" key="2">
    <source>
        <dbReference type="ARBA" id="ARBA00004173"/>
    </source>
</evidence>
<dbReference type="Pfam" id="PF10644">
    <property type="entry name" value="Misat_Tub_SegII"/>
    <property type="match status" value="1"/>
</dbReference>
<comment type="similarity">
    <text evidence="3">Belongs to the misato family.</text>
</comment>
<protein>
    <submittedName>
        <fullName evidence="7">Tubulin nucleotide-binding domain-like protein</fullName>
    </submittedName>
</protein>
<evidence type="ECO:0000259" key="5">
    <source>
        <dbReference type="Pfam" id="PF10644"/>
    </source>
</evidence>
<dbReference type="EMBL" id="KZ303846">
    <property type="protein sequence ID" value="PHZ13845.1"/>
    <property type="molecule type" value="Genomic_DNA"/>
</dbReference>
<dbReference type="RefSeq" id="XP_023467553.1">
    <property type="nucleotide sequence ID" value="XM_023605243.1"/>
</dbReference>
<dbReference type="CDD" id="cd06060">
    <property type="entry name" value="misato"/>
    <property type="match status" value="1"/>
</dbReference>
<name>A0A2G4SYL5_RHIZD</name>
<reference evidence="7 8" key="1">
    <citation type="journal article" date="2016" name="Proc. Natl. Acad. Sci. U.S.A.">
        <title>Lipid metabolic changes in an early divergent fungus govern the establishment of a mutualistic symbiosis with endobacteria.</title>
        <authorList>
            <person name="Lastovetsky O.A."/>
            <person name="Gaspar M.L."/>
            <person name="Mondo S.J."/>
            <person name="LaButti K.M."/>
            <person name="Sandor L."/>
            <person name="Grigoriev I.V."/>
            <person name="Henry S.A."/>
            <person name="Pawlowska T.E."/>
        </authorList>
    </citation>
    <scope>NUCLEOTIDE SEQUENCE [LARGE SCALE GENOMIC DNA]</scope>
    <source>
        <strain evidence="7 8">ATCC 52813</strain>
    </source>
</reference>
<dbReference type="GeneID" id="35436233"/>
<accession>A0A2G4SYL5</accession>
<dbReference type="PANTHER" id="PTHR13391:SF0">
    <property type="entry name" value="PROTEIN MISATO HOMOLOG 1"/>
    <property type="match status" value="1"/>
</dbReference>
<keyword evidence="4" id="KW-0496">Mitochondrion</keyword>
<dbReference type="SUPFAM" id="SSF52490">
    <property type="entry name" value="Tubulin nucleotide-binding domain-like"/>
    <property type="match status" value="1"/>
</dbReference>
<dbReference type="GO" id="GO:0007005">
    <property type="term" value="P:mitochondrion organization"/>
    <property type="evidence" value="ECO:0007669"/>
    <property type="project" value="InterPro"/>
</dbReference>
<proteinExistence type="inferred from homology"/>
<evidence type="ECO:0000259" key="6">
    <source>
        <dbReference type="Pfam" id="PF14881"/>
    </source>
</evidence>
<feature type="domain" description="Misato Segment II tubulin-like" evidence="5">
    <location>
        <begin position="2"/>
        <end position="115"/>
    </location>
</feature>
<dbReference type="AlphaFoldDB" id="A0A2G4SYL5"/>